<dbReference type="Gene3D" id="3.20.20.450">
    <property type="entry name" value="EAL domain"/>
    <property type="match status" value="1"/>
</dbReference>
<dbReference type="SMART" id="SM00091">
    <property type="entry name" value="PAS"/>
    <property type="match status" value="1"/>
</dbReference>
<feature type="coiled-coil region" evidence="1">
    <location>
        <begin position="437"/>
        <end position="467"/>
    </location>
</feature>
<evidence type="ECO:0000313" key="7">
    <source>
        <dbReference type="Proteomes" id="UP001235269"/>
    </source>
</evidence>
<evidence type="ECO:0000256" key="1">
    <source>
        <dbReference type="SAM" id="Coils"/>
    </source>
</evidence>
<dbReference type="Pfam" id="PF00990">
    <property type="entry name" value="GGDEF"/>
    <property type="match status" value="1"/>
</dbReference>
<dbReference type="InterPro" id="IPR052155">
    <property type="entry name" value="Biofilm_reg_signaling"/>
</dbReference>
<reference evidence="6 7" key="1">
    <citation type="submission" date="2023-07" db="EMBL/GenBank/DDBJ databases">
        <title>Genomic Encyclopedia of Type Strains, Phase IV (KMG-IV): sequencing the most valuable type-strain genomes for metagenomic binning, comparative biology and taxonomic classification.</title>
        <authorList>
            <person name="Goeker M."/>
        </authorList>
    </citation>
    <scope>NUCLEOTIDE SEQUENCE [LARGE SCALE GENOMIC DNA]</scope>
    <source>
        <strain evidence="6 7">DSM 100301</strain>
    </source>
</reference>
<dbReference type="SMART" id="SM00052">
    <property type="entry name" value="EAL"/>
    <property type="match status" value="1"/>
</dbReference>
<dbReference type="SUPFAM" id="SSF141868">
    <property type="entry name" value="EAL domain-like"/>
    <property type="match status" value="1"/>
</dbReference>
<keyword evidence="1" id="KW-0175">Coiled coil</keyword>
<feature type="domain" description="EAL" evidence="4">
    <location>
        <begin position="634"/>
        <end position="885"/>
    </location>
</feature>
<organism evidence="6 7">
    <name type="scientific">Rhizobium paknamense</name>
    <dbReference type="NCBI Taxonomy" id="1206817"/>
    <lineage>
        <taxon>Bacteria</taxon>
        <taxon>Pseudomonadati</taxon>
        <taxon>Pseudomonadota</taxon>
        <taxon>Alphaproteobacteria</taxon>
        <taxon>Hyphomicrobiales</taxon>
        <taxon>Rhizobiaceae</taxon>
        <taxon>Rhizobium/Agrobacterium group</taxon>
        <taxon>Rhizobium</taxon>
    </lineage>
</organism>
<dbReference type="NCBIfam" id="TIGR00254">
    <property type="entry name" value="GGDEF"/>
    <property type="match status" value="1"/>
</dbReference>
<name>A0ABU0I821_9HYPH</name>
<dbReference type="PROSITE" id="PS50887">
    <property type="entry name" value="GGDEF"/>
    <property type="match status" value="1"/>
</dbReference>
<dbReference type="SMART" id="SM00267">
    <property type="entry name" value="GGDEF"/>
    <property type="match status" value="1"/>
</dbReference>
<dbReference type="Gene3D" id="3.30.70.270">
    <property type="match status" value="1"/>
</dbReference>
<keyword evidence="2" id="KW-1133">Transmembrane helix</keyword>
<dbReference type="Pfam" id="PF00563">
    <property type="entry name" value="EAL"/>
    <property type="match status" value="1"/>
</dbReference>
<feature type="transmembrane region" description="Helical" evidence="2">
    <location>
        <begin position="21"/>
        <end position="43"/>
    </location>
</feature>
<dbReference type="Pfam" id="PF08447">
    <property type="entry name" value="PAS_3"/>
    <property type="match status" value="1"/>
</dbReference>
<dbReference type="InterPro" id="IPR035919">
    <property type="entry name" value="EAL_sf"/>
</dbReference>
<keyword evidence="7" id="KW-1185">Reference proteome</keyword>
<evidence type="ECO:0000313" key="6">
    <source>
        <dbReference type="EMBL" id="MDQ0454381.1"/>
    </source>
</evidence>
<dbReference type="Gene3D" id="3.30.450.20">
    <property type="entry name" value="PAS domain"/>
    <property type="match status" value="1"/>
</dbReference>
<feature type="domain" description="GGDEF" evidence="5">
    <location>
        <begin position="493"/>
        <end position="625"/>
    </location>
</feature>
<keyword evidence="2" id="KW-0812">Transmembrane</keyword>
<keyword evidence="2" id="KW-0472">Membrane</keyword>
<dbReference type="PANTHER" id="PTHR44757">
    <property type="entry name" value="DIGUANYLATE CYCLASE DGCP"/>
    <property type="match status" value="1"/>
</dbReference>
<dbReference type="Proteomes" id="UP001235269">
    <property type="component" value="Unassembled WGS sequence"/>
</dbReference>
<evidence type="ECO:0000256" key="2">
    <source>
        <dbReference type="SAM" id="Phobius"/>
    </source>
</evidence>
<dbReference type="CDD" id="cd00130">
    <property type="entry name" value="PAS"/>
    <property type="match status" value="1"/>
</dbReference>
<dbReference type="CDD" id="cd01948">
    <property type="entry name" value="EAL"/>
    <property type="match status" value="1"/>
</dbReference>
<dbReference type="InterPro" id="IPR043128">
    <property type="entry name" value="Rev_trsase/Diguanyl_cyclase"/>
</dbReference>
<comment type="caution">
    <text evidence="6">The sequence shown here is derived from an EMBL/GenBank/DDBJ whole genome shotgun (WGS) entry which is preliminary data.</text>
</comment>
<dbReference type="CDD" id="cd01949">
    <property type="entry name" value="GGDEF"/>
    <property type="match status" value="1"/>
</dbReference>
<dbReference type="SUPFAM" id="SSF55073">
    <property type="entry name" value="Nucleotide cyclase"/>
    <property type="match status" value="1"/>
</dbReference>
<gene>
    <name evidence="6" type="ORF">QO005_000708</name>
</gene>
<dbReference type="EMBL" id="JAUSWH010000002">
    <property type="protein sequence ID" value="MDQ0454381.1"/>
    <property type="molecule type" value="Genomic_DNA"/>
</dbReference>
<dbReference type="PROSITE" id="PS50112">
    <property type="entry name" value="PAS"/>
    <property type="match status" value="1"/>
</dbReference>
<dbReference type="InterPro" id="IPR001633">
    <property type="entry name" value="EAL_dom"/>
</dbReference>
<evidence type="ECO:0000259" key="5">
    <source>
        <dbReference type="PROSITE" id="PS50887"/>
    </source>
</evidence>
<proteinExistence type="predicted"/>
<dbReference type="InterPro" id="IPR013655">
    <property type="entry name" value="PAS_fold_3"/>
</dbReference>
<protein>
    <submittedName>
        <fullName evidence="6">Diguanylate cyclase (GGDEF)-like protein</fullName>
    </submittedName>
</protein>
<accession>A0ABU0I821</accession>
<evidence type="ECO:0000259" key="3">
    <source>
        <dbReference type="PROSITE" id="PS50112"/>
    </source>
</evidence>
<evidence type="ECO:0000259" key="4">
    <source>
        <dbReference type="PROSITE" id="PS50883"/>
    </source>
</evidence>
<sequence>MAHSLRRLAAQWPKKLKSRLGFLHFYWPALVVCAAIFAATFYVDQQGRHSFLEDSRAKVSERLATLKARLEGNLRANMKLLQAFAVLTETERSLEPERFTELGRHLLVGPSQLQAISLVGPRVGVLAYPAYSAAYPPGFYDADEEARARTAQESRNFLVTGPRKAPSGHQVFRIFYPVIIDAPRDAHSFYSTVIGTVDMNELFEASGLKDPDLPIDVLLFDRGSNGRPAAFFGNTDLLGGMTVQMDVAFGAQSWTLAAAPKTGWQANDTDLWQHRMVMIFLAMAIVMPVLRVASLLRERHQHITVLNDQRQELHRLSQRLHIALHASQIGVWELDTETELLNFDERMREFYDIDHSEAPLRLCDWFYAIHPDDRQAMRDALEDSLKGRGNFTVQFRVTSRTGETRHLRAFGTCYRDQLARHKVVGVHWNVTGDVMLQQALSQAKHAVEAQNRELENARRAMEHTSLHDPLTGLANRRYLDNHLATLEERCENSETALLHIDLDRFKEINDTLGHAAGDAMLKHVAAQIRALTAGQDFAARIGGDEFVVVFERGESDARDLGEALIAAINRPIECMGQECRIGASIGIAMVAGDETGSLAQTLINADIALYEAKRRGKNRVEFFNDHLKTATLATKQTADAILRSLEAQDFIAHYQPQFDARSLDIVGVEALARWKHPDLGLLTPSHFLDVAESLNVVALIDKAILEQTLAETRRWQAAGFDPLHVSVNISAQRLFDASLVQRLTDLDLPPGGLTFELLESISFDDKDEAAAHAIERIKALGIHVEIDDFGTGYSSILSLLKLSPRRLKIDRQLILPVPKSKPLQRLIGSIVDIGRSLGIDIVAEGVETMRHAEILRDLGCQTLQGYALARPMSGDDLFTLLAERRHAASALEIA</sequence>
<dbReference type="RefSeq" id="WP_307156605.1">
    <property type="nucleotide sequence ID" value="NZ_JAUSWH010000002.1"/>
</dbReference>
<dbReference type="SUPFAM" id="SSF55785">
    <property type="entry name" value="PYP-like sensor domain (PAS domain)"/>
    <property type="match status" value="1"/>
</dbReference>
<dbReference type="InterPro" id="IPR035965">
    <property type="entry name" value="PAS-like_dom_sf"/>
</dbReference>
<dbReference type="PROSITE" id="PS50883">
    <property type="entry name" value="EAL"/>
    <property type="match status" value="1"/>
</dbReference>
<dbReference type="PANTHER" id="PTHR44757:SF2">
    <property type="entry name" value="BIOFILM ARCHITECTURE MAINTENANCE PROTEIN MBAA"/>
    <property type="match status" value="1"/>
</dbReference>
<dbReference type="InterPro" id="IPR029787">
    <property type="entry name" value="Nucleotide_cyclase"/>
</dbReference>
<dbReference type="InterPro" id="IPR000014">
    <property type="entry name" value="PAS"/>
</dbReference>
<dbReference type="InterPro" id="IPR000160">
    <property type="entry name" value="GGDEF_dom"/>
</dbReference>
<feature type="domain" description="PAS" evidence="3">
    <location>
        <begin position="316"/>
        <end position="388"/>
    </location>
</feature>